<comment type="caution">
    <text evidence="7">The sequence shown here is derived from an EMBL/GenBank/DDBJ whole genome shotgun (WGS) entry which is preliminary data.</text>
</comment>
<dbReference type="InterPro" id="IPR051292">
    <property type="entry name" value="Xyl/GlcA_transferase"/>
</dbReference>
<keyword evidence="6" id="KW-0325">Glycoprotein</keyword>
<keyword evidence="4" id="KW-1133">Transmembrane helix</keyword>
<dbReference type="Proteomes" id="UP000078348">
    <property type="component" value="Unassembled WGS sequence"/>
</dbReference>
<keyword evidence="7" id="KW-0808">Transferase</keyword>
<evidence type="ECO:0000256" key="5">
    <source>
        <dbReference type="ARBA" id="ARBA00023136"/>
    </source>
</evidence>
<keyword evidence="2" id="KW-0812">Transmembrane</keyword>
<comment type="subcellular location">
    <subcellularLocation>
        <location evidence="1">Membrane</location>
        <topology evidence="1">Single-pass type II membrane protein</topology>
    </subcellularLocation>
</comment>
<evidence type="ECO:0000256" key="3">
    <source>
        <dbReference type="ARBA" id="ARBA00022968"/>
    </source>
</evidence>
<name>A0A196SIA8_BLAHN</name>
<organism evidence="7 8">
    <name type="scientific">Blastocystis sp. subtype 1 (strain ATCC 50177 / NandII)</name>
    <dbReference type="NCBI Taxonomy" id="478820"/>
    <lineage>
        <taxon>Eukaryota</taxon>
        <taxon>Sar</taxon>
        <taxon>Stramenopiles</taxon>
        <taxon>Bigyra</taxon>
        <taxon>Opalozoa</taxon>
        <taxon>Opalinata</taxon>
        <taxon>Blastocystidae</taxon>
        <taxon>Blastocystis</taxon>
    </lineage>
</organism>
<evidence type="ECO:0000256" key="4">
    <source>
        <dbReference type="ARBA" id="ARBA00022989"/>
    </source>
</evidence>
<dbReference type="AlphaFoldDB" id="A0A196SIA8"/>
<proteinExistence type="predicted"/>
<dbReference type="GO" id="GO:0016020">
    <property type="term" value="C:membrane"/>
    <property type="evidence" value="ECO:0007669"/>
    <property type="project" value="UniProtKB-SubCell"/>
</dbReference>
<dbReference type="PANTHER" id="PTHR12270:SF52">
    <property type="entry name" value="GLYCOSYLTRANSFERASE-LIKE PROTEIN GNT13-RELATED"/>
    <property type="match status" value="1"/>
</dbReference>
<dbReference type="GO" id="GO:0042285">
    <property type="term" value="F:xylosyltransferase activity"/>
    <property type="evidence" value="ECO:0007669"/>
    <property type="project" value="TreeGrafter"/>
</dbReference>
<keyword evidence="8" id="KW-1185">Reference proteome</keyword>
<evidence type="ECO:0000313" key="7">
    <source>
        <dbReference type="EMBL" id="OAO16046.1"/>
    </source>
</evidence>
<dbReference type="EMBL" id="LXWW01000102">
    <property type="protein sequence ID" value="OAO16046.1"/>
    <property type="molecule type" value="Genomic_DNA"/>
</dbReference>
<dbReference type="OrthoDB" id="9974378at2759"/>
<evidence type="ECO:0000256" key="1">
    <source>
        <dbReference type="ARBA" id="ARBA00004606"/>
    </source>
</evidence>
<dbReference type="Pfam" id="PF13896">
    <property type="entry name" value="Glyco_transf_49"/>
    <property type="match status" value="1"/>
</dbReference>
<sequence>MNILNDKAVFNVLTQYKTKGKPTSSCSNREGGPLNRFNRLPFVLNRWEGPISFSVFVSEDEIGRLAKALLSLDVRNKAIFTIYVRKNIGSSNTPYYSLPDDGGKKVYPRGMYPINLLRDLSIESISTSHYLVIDIDVFVSTTLYRNIREYDQQLHSDNLILLLPLFDYNETFVEPCVLHNKCLRIWETIPRTKKQLLNGIREGFVSTVMKQYHDIVDVDRWMRYKKPTPIPSPFYSHMEP</sequence>
<dbReference type="GO" id="GO:0015020">
    <property type="term" value="F:glucuronosyltransferase activity"/>
    <property type="evidence" value="ECO:0007669"/>
    <property type="project" value="TreeGrafter"/>
</dbReference>
<keyword evidence="3" id="KW-0735">Signal-anchor</keyword>
<gene>
    <name evidence="7" type="ORF">AV274_2232</name>
</gene>
<accession>A0A196SIA8</accession>
<dbReference type="PANTHER" id="PTHR12270">
    <property type="entry name" value="GLYCOSYLTRANSFERASE-RELATED"/>
    <property type="match status" value="1"/>
</dbReference>
<evidence type="ECO:0000313" key="8">
    <source>
        <dbReference type="Proteomes" id="UP000078348"/>
    </source>
</evidence>
<dbReference type="GO" id="GO:0035269">
    <property type="term" value="P:protein O-linked glycosylation via mannose"/>
    <property type="evidence" value="ECO:0007669"/>
    <property type="project" value="TreeGrafter"/>
</dbReference>
<evidence type="ECO:0000256" key="6">
    <source>
        <dbReference type="ARBA" id="ARBA00023180"/>
    </source>
</evidence>
<protein>
    <submittedName>
        <fullName evidence="7">Glycosyltransferase-like protein LARGE1</fullName>
    </submittedName>
</protein>
<evidence type="ECO:0000256" key="2">
    <source>
        <dbReference type="ARBA" id="ARBA00022692"/>
    </source>
</evidence>
<reference evidence="7 8" key="1">
    <citation type="submission" date="2016-05" db="EMBL/GenBank/DDBJ databases">
        <title>Nuclear genome of Blastocystis sp. subtype 1 NandII.</title>
        <authorList>
            <person name="Gentekaki E."/>
            <person name="Curtis B."/>
            <person name="Stairs C."/>
            <person name="Eme L."/>
            <person name="Herman E."/>
            <person name="Klimes V."/>
            <person name="Arias M.C."/>
            <person name="Elias M."/>
            <person name="Hilliou F."/>
            <person name="Klute M."/>
            <person name="Malik S.-B."/>
            <person name="Pightling A."/>
            <person name="Rachubinski R."/>
            <person name="Salas D."/>
            <person name="Schlacht A."/>
            <person name="Suga H."/>
            <person name="Archibald J."/>
            <person name="Ball S.G."/>
            <person name="Clark G."/>
            <person name="Dacks J."/>
            <person name="Van Der Giezen M."/>
            <person name="Tsaousis A."/>
            <person name="Roger A."/>
        </authorList>
    </citation>
    <scope>NUCLEOTIDE SEQUENCE [LARGE SCALE GENOMIC DNA]</scope>
    <source>
        <strain evidence="8">ATCC 50177 / NandII</strain>
    </source>
</reference>
<keyword evidence="5" id="KW-0472">Membrane</keyword>